<name>A0ACC2P7W1_9HYME</name>
<reference evidence="1" key="1">
    <citation type="submission" date="2023-04" db="EMBL/GenBank/DDBJ databases">
        <title>A chromosome-level genome assembly of the parasitoid wasp Eretmocerus hayati.</title>
        <authorList>
            <person name="Zhong Y."/>
            <person name="Liu S."/>
            <person name="Liu Y."/>
        </authorList>
    </citation>
    <scope>NUCLEOTIDE SEQUENCE</scope>
    <source>
        <strain evidence="1">ZJU_SS_LIU_2023</strain>
    </source>
</reference>
<proteinExistence type="predicted"/>
<dbReference type="Proteomes" id="UP001239111">
    <property type="component" value="Chromosome 2"/>
</dbReference>
<keyword evidence="2" id="KW-1185">Reference proteome</keyword>
<accession>A0ACC2P7W1</accession>
<organism evidence="1 2">
    <name type="scientific">Eretmocerus hayati</name>
    <dbReference type="NCBI Taxonomy" id="131215"/>
    <lineage>
        <taxon>Eukaryota</taxon>
        <taxon>Metazoa</taxon>
        <taxon>Ecdysozoa</taxon>
        <taxon>Arthropoda</taxon>
        <taxon>Hexapoda</taxon>
        <taxon>Insecta</taxon>
        <taxon>Pterygota</taxon>
        <taxon>Neoptera</taxon>
        <taxon>Endopterygota</taxon>
        <taxon>Hymenoptera</taxon>
        <taxon>Apocrita</taxon>
        <taxon>Proctotrupomorpha</taxon>
        <taxon>Chalcidoidea</taxon>
        <taxon>Aphelinidae</taxon>
        <taxon>Aphelininae</taxon>
        <taxon>Eretmocerus</taxon>
    </lineage>
</organism>
<evidence type="ECO:0000313" key="2">
    <source>
        <dbReference type="Proteomes" id="UP001239111"/>
    </source>
</evidence>
<sequence length="305" mass="34221">MFRIGTSFLLCSLLCIIFPRTVQGILGGEEAYHGQYSFTVVLKRDGQYYCSGGIIGEHYIVTAAHCIVNDGNEEFKNLPLQVIAGTNNFKISFLEGTVVADVERYFIPAEFFETKPLAERTGDIAVLKLKQRLNLKRTNMFLERLFLSEHKSYVGQTALLTGFGWDSLKYQIKPWSNKAVKLGGSSGKLRAVETTVLPPLDCIVGDRKRVHSIRHMCARVKQQKPTEPRGFCYGDSGAPLIHGDDLLIGVASLGNKRCNETQTPGVYTRVSYYVEFIQKVMRDDVENDILDDIHTATLPTTSWAW</sequence>
<protein>
    <submittedName>
        <fullName evidence="1">Uncharacterized protein</fullName>
    </submittedName>
</protein>
<gene>
    <name evidence="1" type="ORF">QAD02_015292</name>
</gene>
<comment type="caution">
    <text evidence="1">The sequence shown here is derived from an EMBL/GenBank/DDBJ whole genome shotgun (WGS) entry which is preliminary data.</text>
</comment>
<evidence type="ECO:0000313" key="1">
    <source>
        <dbReference type="EMBL" id="KAJ8679505.1"/>
    </source>
</evidence>
<dbReference type="EMBL" id="CM056742">
    <property type="protein sequence ID" value="KAJ8679505.1"/>
    <property type="molecule type" value="Genomic_DNA"/>
</dbReference>